<gene>
    <name evidence="1" type="ORF">V5O48_007621</name>
</gene>
<comment type="caution">
    <text evidence="1">The sequence shown here is derived from an EMBL/GenBank/DDBJ whole genome shotgun (WGS) entry which is preliminary data.</text>
</comment>
<sequence length="109" mass="11536">MIIRLCFSNQPIPTTPIDLGPVVVLTAGIAPTLAIVRAQFAKLCERANPETQAASPSRLGVGELRTIPRSLSLQIRRSGEPGVALQLPESPGEARIAADLEKGMGVLVR</sequence>
<accession>A0ABR3FG55</accession>
<proteinExistence type="predicted"/>
<organism evidence="1 2">
    <name type="scientific">Marasmius crinis-equi</name>
    <dbReference type="NCBI Taxonomy" id="585013"/>
    <lineage>
        <taxon>Eukaryota</taxon>
        <taxon>Fungi</taxon>
        <taxon>Dikarya</taxon>
        <taxon>Basidiomycota</taxon>
        <taxon>Agaricomycotina</taxon>
        <taxon>Agaricomycetes</taxon>
        <taxon>Agaricomycetidae</taxon>
        <taxon>Agaricales</taxon>
        <taxon>Marasmiineae</taxon>
        <taxon>Marasmiaceae</taxon>
        <taxon>Marasmius</taxon>
    </lineage>
</organism>
<evidence type="ECO:0000313" key="2">
    <source>
        <dbReference type="Proteomes" id="UP001465976"/>
    </source>
</evidence>
<reference evidence="1 2" key="1">
    <citation type="submission" date="2024-02" db="EMBL/GenBank/DDBJ databases">
        <title>A draft genome for the cacao thread blight pathogen Marasmius crinis-equi.</title>
        <authorList>
            <person name="Cohen S.P."/>
            <person name="Baruah I.K."/>
            <person name="Amoako-Attah I."/>
            <person name="Bukari Y."/>
            <person name="Meinhardt L.W."/>
            <person name="Bailey B.A."/>
        </authorList>
    </citation>
    <scope>NUCLEOTIDE SEQUENCE [LARGE SCALE GENOMIC DNA]</scope>
    <source>
        <strain evidence="1 2">GH-76</strain>
    </source>
</reference>
<evidence type="ECO:0000313" key="1">
    <source>
        <dbReference type="EMBL" id="KAL0574339.1"/>
    </source>
</evidence>
<dbReference type="EMBL" id="JBAHYK010000407">
    <property type="protein sequence ID" value="KAL0574339.1"/>
    <property type="molecule type" value="Genomic_DNA"/>
</dbReference>
<keyword evidence="2" id="KW-1185">Reference proteome</keyword>
<dbReference type="Proteomes" id="UP001465976">
    <property type="component" value="Unassembled WGS sequence"/>
</dbReference>
<protein>
    <submittedName>
        <fullName evidence="1">Uncharacterized protein</fullName>
    </submittedName>
</protein>
<name>A0ABR3FG55_9AGAR</name>